<sequence>MSPSEEITLFYIKIQLCNETSVPKLYEHFNQINLISENGITNLLQGKRDSLYLFLNYTLFEKIF</sequence>
<dbReference type="AlphaFoldDB" id="A0A8S1KLD3"/>
<accession>A0A8S1KLD3</accession>
<comment type="caution">
    <text evidence="1">The sequence shown here is derived from an EMBL/GenBank/DDBJ whole genome shotgun (WGS) entry which is preliminary data.</text>
</comment>
<protein>
    <submittedName>
        <fullName evidence="1">Uncharacterized protein</fullName>
    </submittedName>
</protein>
<dbReference type="Proteomes" id="UP000692954">
    <property type="component" value="Unassembled WGS sequence"/>
</dbReference>
<evidence type="ECO:0000313" key="1">
    <source>
        <dbReference type="EMBL" id="CAD8055829.1"/>
    </source>
</evidence>
<gene>
    <name evidence="1" type="ORF">PSON_ATCC_30995.1.T0090441</name>
</gene>
<evidence type="ECO:0000313" key="2">
    <source>
        <dbReference type="Proteomes" id="UP000692954"/>
    </source>
</evidence>
<proteinExistence type="predicted"/>
<organism evidence="1 2">
    <name type="scientific">Paramecium sonneborni</name>
    <dbReference type="NCBI Taxonomy" id="65129"/>
    <lineage>
        <taxon>Eukaryota</taxon>
        <taxon>Sar</taxon>
        <taxon>Alveolata</taxon>
        <taxon>Ciliophora</taxon>
        <taxon>Intramacronucleata</taxon>
        <taxon>Oligohymenophorea</taxon>
        <taxon>Peniculida</taxon>
        <taxon>Parameciidae</taxon>
        <taxon>Paramecium</taxon>
    </lineage>
</organism>
<reference evidence="1" key="1">
    <citation type="submission" date="2021-01" db="EMBL/GenBank/DDBJ databases">
        <authorList>
            <consortium name="Genoscope - CEA"/>
            <person name="William W."/>
        </authorList>
    </citation>
    <scope>NUCLEOTIDE SEQUENCE</scope>
</reference>
<name>A0A8S1KLD3_9CILI</name>
<dbReference type="EMBL" id="CAJJDN010000009">
    <property type="protein sequence ID" value="CAD8055829.1"/>
    <property type="molecule type" value="Genomic_DNA"/>
</dbReference>
<keyword evidence="2" id="KW-1185">Reference proteome</keyword>